<dbReference type="SUPFAM" id="SSF56112">
    <property type="entry name" value="Protein kinase-like (PK-like)"/>
    <property type="match status" value="1"/>
</dbReference>
<feature type="compositionally biased region" description="Low complexity" evidence="8">
    <location>
        <begin position="277"/>
        <end position="293"/>
    </location>
</feature>
<dbReference type="PROSITE" id="PS00107">
    <property type="entry name" value="PROTEIN_KINASE_ATP"/>
    <property type="match status" value="1"/>
</dbReference>
<feature type="binding site" evidence="7">
    <location>
        <position position="44"/>
    </location>
    <ligand>
        <name>ATP</name>
        <dbReference type="ChEBI" id="CHEBI:30616"/>
    </ligand>
</feature>
<dbReference type="InterPro" id="IPR000719">
    <property type="entry name" value="Prot_kinase_dom"/>
</dbReference>
<dbReference type="RefSeq" id="WP_381350628.1">
    <property type="nucleotide sequence ID" value="NZ_JBHMCY010000105.1"/>
</dbReference>
<dbReference type="Proteomes" id="UP001589709">
    <property type="component" value="Unassembled WGS sequence"/>
</dbReference>
<organism evidence="11 12">
    <name type="scientific">Streptomyces cinereospinus</name>
    <dbReference type="NCBI Taxonomy" id="285561"/>
    <lineage>
        <taxon>Bacteria</taxon>
        <taxon>Bacillati</taxon>
        <taxon>Actinomycetota</taxon>
        <taxon>Actinomycetes</taxon>
        <taxon>Kitasatosporales</taxon>
        <taxon>Streptomycetaceae</taxon>
        <taxon>Streptomyces</taxon>
    </lineage>
</organism>
<feature type="compositionally biased region" description="Low complexity" evidence="8">
    <location>
        <begin position="301"/>
        <end position="323"/>
    </location>
</feature>
<feature type="transmembrane region" description="Helical" evidence="9">
    <location>
        <begin position="333"/>
        <end position="355"/>
    </location>
</feature>
<feature type="region of interest" description="Disordered" evidence="8">
    <location>
        <begin position="363"/>
        <end position="442"/>
    </location>
</feature>
<dbReference type="Gene3D" id="1.10.510.10">
    <property type="entry name" value="Transferase(Phosphotransferase) domain 1"/>
    <property type="match status" value="1"/>
</dbReference>
<dbReference type="Gene3D" id="3.30.200.20">
    <property type="entry name" value="Phosphorylase Kinase, domain 1"/>
    <property type="match status" value="1"/>
</dbReference>
<evidence type="ECO:0000256" key="5">
    <source>
        <dbReference type="ARBA" id="ARBA00022777"/>
    </source>
</evidence>
<keyword evidence="9" id="KW-0472">Membrane</keyword>
<accession>A0ABV5NAS0</accession>
<dbReference type="InterPro" id="IPR011009">
    <property type="entry name" value="Kinase-like_dom_sf"/>
</dbReference>
<sequence>MSVQPGSERVIAGRYRLLSPLGEGGMGTVWRARDELLHREVAVKEVRAPAGLPAADVERMYARLEREAWAAARVADRNVVTVYDVATEEERPWIVMELVRGVSLADLLDAEGPLAPRRAAHIGAEVLSALRAAHAAGVLHRDVKPANVLLSDDGRIVLTDFGIATVEGSSALTMTGEVVGSPEFLAPERALGRTPGPRSDLWSLGVLLYAAVEGHSPFRHDTPLSTLRAIVDDALPPPRRAGPLVPVIEGLLRKDPAARLSPERAERDLRAIGAGGTASADAGAPRAHTAPTTPYTPYPPTLAAHRGPRSGTGRPGPATAAADTGRRRDRRAVAALVAGVAALGLAVGGLTYALLDDDGGGGDGGTAGDTTTSAPQVPRPAGTAGTAGTAEPTPREETATDDETGTPSETPSPRPAPQTVAVSLSGDRTDYTGPCPPPDDRAPVFTATFTVGRLPAEVDYRWVTRDGEVIDPGWQTLSFPEGGSRTGRDRVVVTAYDEGGTYENAIGVEVREPAHTASEAVAFSVTCEAETPADGASPSPSPSPTP</sequence>
<dbReference type="PROSITE" id="PS00108">
    <property type="entry name" value="PROTEIN_KINASE_ST"/>
    <property type="match status" value="1"/>
</dbReference>
<reference evidence="11 12" key="1">
    <citation type="submission" date="2024-09" db="EMBL/GenBank/DDBJ databases">
        <authorList>
            <person name="Sun Q."/>
            <person name="Mori K."/>
        </authorList>
    </citation>
    <scope>NUCLEOTIDE SEQUENCE [LARGE SCALE GENOMIC DNA]</scope>
    <source>
        <strain evidence="11 12">JCM 6917</strain>
    </source>
</reference>
<proteinExistence type="predicted"/>
<evidence type="ECO:0000256" key="1">
    <source>
        <dbReference type="ARBA" id="ARBA00012513"/>
    </source>
</evidence>
<gene>
    <name evidence="11" type="ORF">ACFF45_33080</name>
</gene>
<keyword evidence="2" id="KW-0723">Serine/threonine-protein kinase</keyword>
<dbReference type="Pfam" id="PF00069">
    <property type="entry name" value="Pkinase"/>
    <property type="match status" value="1"/>
</dbReference>
<keyword evidence="5 11" id="KW-0418">Kinase</keyword>
<evidence type="ECO:0000256" key="3">
    <source>
        <dbReference type="ARBA" id="ARBA00022679"/>
    </source>
</evidence>
<evidence type="ECO:0000256" key="7">
    <source>
        <dbReference type="PROSITE-ProRule" id="PRU10141"/>
    </source>
</evidence>
<dbReference type="PROSITE" id="PS50011">
    <property type="entry name" value="PROTEIN_KINASE_DOM"/>
    <property type="match status" value="1"/>
</dbReference>
<feature type="region of interest" description="Disordered" evidence="8">
    <location>
        <begin position="275"/>
        <end position="328"/>
    </location>
</feature>
<keyword evidence="3 11" id="KW-0808">Transferase</keyword>
<dbReference type="PANTHER" id="PTHR43289">
    <property type="entry name" value="MITOGEN-ACTIVATED PROTEIN KINASE KINASE KINASE 20-RELATED"/>
    <property type="match status" value="1"/>
</dbReference>
<dbReference type="SMART" id="SM00220">
    <property type="entry name" value="S_TKc"/>
    <property type="match status" value="1"/>
</dbReference>
<evidence type="ECO:0000259" key="10">
    <source>
        <dbReference type="PROSITE" id="PS50011"/>
    </source>
</evidence>
<evidence type="ECO:0000256" key="9">
    <source>
        <dbReference type="SAM" id="Phobius"/>
    </source>
</evidence>
<evidence type="ECO:0000256" key="4">
    <source>
        <dbReference type="ARBA" id="ARBA00022741"/>
    </source>
</evidence>
<dbReference type="GO" id="GO:0004674">
    <property type="term" value="F:protein serine/threonine kinase activity"/>
    <property type="evidence" value="ECO:0007669"/>
    <property type="project" value="UniProtKB-EC"/>
</dbReference>
<name>A0ABV5NAS0_9ACTN</name>
<keyword evidence="9" id="KW-1133">Transmembrane helix</keyword>
<dbReference type="CDD" id="cd14014">
    <property type="entry name" value="STKc_PknB_like"/>
    <property type="match status" value="1"/>
</dbReference>
<evidence type="ECO:0000256" key="6">
    <source>
        <dbReference type="ARBA" id="ARBA00022840"/>
    </source>
</evidence>
<keyword evidence="12" id="KW-1185">Reference proteome</keyword>
<comment type="caution">
    <text evidence="11">The sequence shown here is derived from an EMBL/GenBank/DDBJ whole genome shotgun (WGS) entry which is preliminary data.</text>
</comment>
<evidence type="ECO:0000313" key="11">
    <source>
        <dbReference type="EMBL" id="MFB9467392.1"/>
    </source>
</evidence>
<evidence type="ECO:0000256" key="2">
    <source>
        <dbReference type="ARBA" id="ARBA00022527"/>
    </source>
</evidence>
<dbReference type="EMBL" id="JBHMCY010000105">
    <property type="protein sequence ID" value="MFB9467392.1"/>
    <property type="molecule type" value="Genomic_DNA"/>
</dbReference>
<dbReference type="PANTHER" id="PTHR43289:SF6">
    <property type="entry name" value="SERINE_THREONINE-PROTEIN KINASE NEKL-3"/>
    <property type="match status" value="1"/>
</dbReference>
<dbReference type="EC" id="2.7.11.1" evidence="1"/>
<feature type="compositionally biased region" description="Low complexity" evidence="8">
    <location>
        <begin position="379"/>
        <end position="392"/>
    </location>
</feature>
<dbReference type="InterPro" id="IPR008271">
    <property type="entry name" value="Ser/Thr_kinase_AS"/>
</dbReference>
<feature type="domain" description="Protein kinase" evidence="10">
    <location>
        <begin position="15"/>
        <end position="272"/>
    </location>
</feature>
<keyword evidence="4 7" id="KW-0547">Nucleotide-binding</keyword>
<keyword evidence="6 7" id="KW-0067">ATP-binding</keyword>
<keyword evidence="9" id="KW-0812">Transmembrane</keyword>
<evidence type="ECO:0000313" key="12">
    <source>
        <dbReference type="Proteomes" id="UP001589709"/>
    </source>
</evidence>
<dbReference type="InterPro" id="IPR017441">
    <property type="entry name" value="Protein_kinase_ATP_BS"/>
</dbReference>
<protein>
    <recommendedName>
        <fullName evidence="1">non-specific serine/threonine protein kinase</fullName>
        <ecNumber evidence="1">2.7.11.1</ecNumber>
    </recommendedName>
</protein>
<evidence type="ECO:0000256" key="8">
    <source>
        <dbReference type="SAM" id="MobiDB-lite"/>
    </source>
</evidence>